<dbReference type="PIRSF" id="PIRSF007023">
    <property type="entry name" value="UDP-Galf_transf"/>
    <property type="match status" value="1"/>
</dbReference>
<reference evidence="8 9" key="1">
    <citation type="submission" date="2018-09" db="EMBL/GenBank/DDBJ databases">
        <title>Murine metabolic-syndrome-specific gut microbial biobank.</title>
        <authorList>
            <person name="Liu C."/>
        </authorList>
    </citation>
    <scope>NUCLEOTIDE SEQUENCE [LARGE SCALE GENOMIC DNA]</scope>
    <source>
        <strain evidence="8 9">0.1xD8-82</strain>
    </source>
</reference>
<dbReference type="EC" id="2.4.1.-" evidence="5"/>
<dbReference type="InterPro" id="IPR043676">
    <property type="entry name" value="Gtf3"/>
</dbReference>
<keyword evidence="2 5" id="KW-0328">Glycosyltransferase</keyword>
<comment type="caution">
    <text evidence="8">The sequence shown here is derived from an EMBL/GenBank/DDBJ whole genome shotgun (WGS) entry which is preliminary data.</text>
</comment>
<comment type="subunit">
    <text evidence="5">Homotetramer; a dimer of dimers.</text>
</comment>
<comment type="similarity">
    <text evidence="5">Belongs to the Gtf3 glucosyltransferase family.</text>
</comment>
<keyword evidence="3 5" id="KW-0808">Transferase</keyword>
<organism evidence="8 9">
    <name type="scientific">Parablautia intestinalis</name>
    <dbReference type="NCBI Taxonomy" id="2320100"/>
    <lineage>
        <taxon>Bacteria</taxon>
        <taxon>Bacillati</taxon>
        <taxon>Bacillota</taxon>
        <taxon>Clostridia</taxon>
        <taxon>Lachnospirales</taxon>
        <taxon>Lachnospiraceae</taxon>
        <taxon>Parablautia</taxon>
    </lineage>
</organism>
<protein>
    <recommendedName>
        <fullName evidence="5">Glucosyltransferase 3</fullName>
        <ecNumber evidence="5">2.4.1.-</ecNumber>
    </recommendedName>
</protein>
<evidence type="ECO:0000256" key="2">
    <source>
        <dbReference type="ARBA" id="ARBA00022676"/>
    </source>
</evidence>
<evidence type="ECO:0000313" key="9">
    <source>
        <dbReference type="Proteomes" id="UP000280696"/>
    </source>
</evidence>
<evidence type="ECO:0000256" key="1">
    <source>
        <dbReference type="ARBA" id="ARBA00004922"/>
    </source>
</evidence>
<dbReference type="InterPro" id="IPR058592">
    <property type="entry name" value="Gtf3_C"/>
</dbReference>
<comment type="function">
    <text evidence="5">Required for polymorphic O-glycosylation of the serine-rich repeat protein in this bacteria. Catalyzes the second step in glycosylation by transferring a sugar from a UDP-activated sugar to the terminal GlcNAc moiety of the 3-O-(N-acetyl-alpha-D-glucosaminyl)-L-seryl-[protein] resulting from the first glycosylation step.</text>
</comment>
<feature type="binding site" evidence="5">
    <location>
        <position position="181"/>
    </location>
    <ligand>
        <name>UDP</name>
        <dbReference type="ChEBI" id="CHEBI:58223"/>
    </ligand>
</feature>
<gene>
    <name evidence="5" type="primary">gtf3</name>
    <name evidence="8" type="ORF">D7V94_21360</name>
</gene>
<sequence length="333" mass="37944">MAMHITNLYGMNPRGTQIIAQQNVVKIARELGFIEMGLYHYPVECDTQGELRKRLDGITSAVGDGDLVIVQLPSWNLTAYDKALLDVLRLHKDIKIAVFIHDVITMMFEGAPQERLLEIIEVYNMADLVIVPSEPMLNFLCQKGLTVEKVLIQSMWDLPFEEELKTPEFQRRIFFSGNPKRFGFVSSWHYDVPLHLYTYEDYKVEGQNIHYGGWKNTTELLLEYSSGGFGLIWEQTAPASYYKYHQPHKLSTYLAAGIPVIVQKGLAREQAIIDYGLGFSVNSAQEAADIVKNITEDEYQTLVENIKNISFLISGGFFTKKLLIDTVNYLLLS</sequence>
<dbReference type="OrthoDB" id="9790931at2"/>
<keyword evidence="4 5" id="KW-0547">Nucleotide-binding</keyword>
<dbReference type="Pfam" id="PF26337">
    <property type="entry name" value="Gtf3_C"/>
    <property type="match status" value="1"/>
</dbReference>
<keyword evidence="9" id="KW-1185">Reference proteome</keyword>
<feature type="domain" description="Glucosyltransferase 3-like C-terminal" evidence="7">
    <location>
        <begin position="173"/>
        <end position="325"/>
    </location>
</feature>
<dbReference type="GO" id="GO:0035251">
    <property type="term" value="F:UDP-glucosyltransferase activity"/>
    <property type="evidence" value="ECO:0007669"/>
    <property type="project" value="InterPro"/>
</dbReference>
<dbReference type="Pfam" id="PF26334">
    <property type="entry name" value="Gtf3_N"/>
    <property type="match status" value="1"/>
</dbReference>
<evidence type="ECO:0000259" key="6">
    <source>
        <dbReference type="Pfam" id="PF26334"/>
    </source>
</evidence>
<dbReference type="SUPFAM" id="SSF53756">
    <property type="entry name" value="UDP-Glycosyltransferase/glycogen phosphorylase"/>
    <property type="match status" value="1"/>
</dbReference>
<feature type="binding site" evidence="5">
    <location>
        <begin position="247"/>
        <end position="252"/>
    </location>
    <ligand>
        <name>UDP</name>
        <dbReference type="ChEBI" id="CHEBI:58223"/>
    </ligand>
</feature>
<dbReference type="GO" id="GO:0000166">
    <property type="term" value="F:nucleotide binding"/>
    <property type="evidence" value="ECO:0007669"/>
    <property type="project" value="UniProtKB-KW"/>
</dbReference>
<evidence type="ECO:0000313" key="8">
    <source>
        <dbReference type="EMBL" id="RKI87231.1"/>
    </source>
</evidence>
<dbReference type="RefSeq" id="WP_120472290.1">
    <property type="nucleotide sequence ID" value="NZ_RAYQ01000044.1"/>
</dbReference>
<dbReference type="AlphaFoldDB" id="A0A3A9AIL9"/>
<evidence type="ECO:0000256" key="3">
    <source>
        <dbReference type="ARBA" id="ARBA00022679"/>
    </source>
</evidence>
<name>A0A3A9AIL9_9FIRM</name>
<dbReference type="EMBL" id="RAYQ01000044">
    <property type="protein sequence ID" value="RKI87231.1"/>
    <property type="molecule type" value="Genomic_DNA"/>
</dbReference>
<feature type="binding site" evidence="5">
    <location>
        <position position="16"/>
    </location>
    <ligand>
        <name>UDP</name>
        <dbReference type="ChEBI" id="CHEBI:58223"/>
    </ligand>
</feature>
<evidence type="ECO:0000259" key="7">
    <source>
        <dbReference type="Pfam" id="PF26337"/>
    </source>
</evidence>
<dbReference type="Gene3D" id="3.40.50.2000">
    <property type="entry name" value="Glycogen Phosphorylase B"/>
    <property type="match status" value="2"/>
</dbReference>
<evidence type="ECO:0000256" key="4">
    <source>
        <dbReference type="ARBA" id="ARBA00022741"/>
    </source>
</evidence>
<dbReference type="HAMAP" id="MF_00841">
    <property type="entry name" value="Gtf3"/>
    <property type="match status" value="1"/>
</dbReference>
<dbReference type="UniPathway" id="UPA00378"/>
<accession>A0A3A9AIL9</accession>
<proteinExistence type="inferred from homology"/>
<comment type="pathway">
    <text evidence="1 5">Protein modification; protein glycosylation.</text>
</comment>
<evidence type="ECO:0000256" key="5">
    <source>
        <dbReference type="HAMAP-Rule" id="MF_00841"/>
    </source>
</evidence>
<dbReference type="Proteomes" id="UP000280696">
    <property type="component" value="Unassembled WGS sequence"/>
</dbReference>
<dbReference type="InterPro" id="IPR058591">
    <property type="entry name" value="Gtf3_N"/>
</dbReference>
<feature type="domain" description="Glucosyltransferase 3-like N-terminal" evidence="6">
    <location>
        <begin position="3"/>
        <end position="155"/>
    </location>
</feature>
<comment type="domain">
    <text evidence="5">Dimerizes via the C-terminus; dimerization is required for tetramer formation. Binds protein substrate via an exposed loop in the N-terminus.</text>
</comment>